<proteinExistence type="predicted"/>
<protein>
    <submittedName>
        <fullName evidence="2">Uncharacterized protein</fullName>
    </submittedName>
</protein>
<dbReference type="Proteomes" id="UP001164746">
    <property type="component" value="Chromosome 6"/>
</dbReference>
<evidence type="ECO:0000313" key="3">
    <source>
        <dbReference type="Proteomes" id="UP001164746"/>
    </source>
</evidence>
<dbReference type="EMBL" id="CP111017">
    <property type="protein sequence ID" value="WAR08306.1"/>
    <property type="molecule type" value="Genomic_DNA"/>
</dbReference>
<feature type="compositionally biased region" description="Low complexity" evidence="1">
    <location>
        <begin position="13"/>
        <end position="45"/>
    </location>
</feature>
<evidence type="ECO:0000313" key="2">
    <source>
        <dbReference type="EMBL" id="WAR08306.1"/>
    </source>
</evidence>
<evidence type="ECO:0000256" key="1">
    <source>
        <dbReference type="SAM" id="MobiDB-lite"/>
    </source>
</evidence>
<keyword evidence="3" id="KW-1185">Reference proteome</keyword>
<feature type="region of interest" description="Disordered" evidence="1">
    <location>
        <begin position="1"/>
        <end position="50"/>
    </location>
</feature>
<name>A0ABY7EM89_MYAAR</name>
<accession>A0ABY7EM89</accession>
<organism evidence="2 3">
    <name type="scientific">Mya arenaria</name>
    <name type="common">Soft-shell clam</name>
    <dbReference type="NCBI Taxonomy" id="6604"/>
    <lineage>
        <taxon>Eukaryota</taxon>
        <taxon>Metazoa</taxon>
        <taxon>Spiralia</taxon>
        <taxon>Lophotrochozoa</taxon>
        <taxon>Mollusca</taxon>
        <taxon>Bivalvia</taxon>
        <taxon>Autobranchia</taxon>
        <taxon>Heteroconchia</taxon>
        <taxon>Euheterodonta</taxon>
        <taxon>Imparidentia</taxon>
        <taxon>Neoheterodontei</taxon>
        <taxon>Myida</taxon>
        <taxon>Myoidea</taxon>
        <taxon>Myidae</taxon>
        <taxon>Mya</taxon>
    </lineage>
</organism>
<sequence>MIPPSQTPAVGVTRSTTSSSVSTFSSSLSKTALSPTSTTPSTTSSNCAFGSGVCVTHTDGLGSNENNRKRMRANREPIMSTYIFTGPPASRPSMSLVIAVLLPLHVALIGGQQN</sequence>
<gene>
    <name evidence="2" type="ORF">MAR_018264</name>
</gene>
<reference evidence="2" key="1">
    <citation type="submission" date="2022-11" db="EMBL/GenBank/DDBJ databases">
        <title>Centuries of genome instability and evolution in soft-shell clam transmissible cancer (bioRxiv).</title>
        <authorList>
            <person name="Hart S.F.M."/>
            <person name="Yonemitsu M.A."/>
            <person name="Giersch R.M."/>
            <person name="Beal B.F."/>
            <person name="Arriagada G."/>
            <person name="Davis B.W."/>
            <person name="Ostrander E.A."/>
            <person name="Goff S.P."/>
            <person name="Metzger M.J."/>
        </authorList>
    </citation>
    <scope>NUCLEOTIDE SEQUENCE</scope>
    <source>
        <strain evidence="2">MELC-2E11</strain>
        <tissue evidence="2">Siphon/mantle</tissue>
    </source>
</reference>